<dbReference type="SUPFAM" id="SSF53474">
    <property type="entry name" value="alpha/beta-Hydrolases"/>
    <property type="match status" value="1"/>
</dbReference>
<dbReference type="InterPro" id="IPR029058">
    <property type="entry name" value="AB_hydrolase_fold"/>
</dbReference>
<keyword evidence="4" id="KW-1015">Disulfide bond</keyword>
<dbReference type="PANTHER" id="PTHR33630:SF9">
    <property type="entry name" value="CUTINASE 4"/>
    <property type="match status" value="1"/>
</dbReference>
<dbReference type="InterPro" id="IPR000675">
    <property type="entry name" value="Cutinase/axe"/>
</dbReference>
<gene>
    <name evidence="5" type="ORF">E6Q54_23760</name>
</gene>
<accession>A0A5C7XE74</accession>
<proteinExistence type="inferred from homology"/>
<evidence type="ECO:0000313" key="5">
    <source>
        <dbReference type="EMBL" id="TXI48357.1"/>
    </source>
</evidence>
<dbReference type="Proteomes" id="UP000321797">
    <property type="component" value="Unassembled WGS sequence"/>
</dbReference>
<keyword evidence="2" id="KW-0719">Serine esterase</keyword>
<dbReference type="EMBL" id="SSGD01000183">
    <property type="protein sequence ID" value="TXI48357.1"/>
    <property type="molecule type" value="Genomic_DNA"/>
</dbReference>
<reference evidence="5 6" key="1">
    <citation type="submission" date="2018-09" db="EMBL/GenBank/DDBJ databases">
        <title>Metagenome Assembled Genomes from an Advanced Water Purification Facility.</title>
        <authorList>
            <person name="Stamps B.W."/>
            <person name="Spear J.R."/>
        </authorList>
    </citation>
    <scope>NUCLEOTIDE SEQUENCE [LARGE SCALE GENOMIC DNA]</scope>
    <source>
        <strain evidence="5">Bin_29_2</strain>
    </source>
</reference>
<evidence type="ECO:0000256" key="4">
    <source>
        <dbReference type="ARBA" id="ARBA00023157"/>
    </source>
</evidence>
<dbReference type="GO" id="GO:0052689">
    <property type="term" value="F:carboxylic ester hydrolase activity"/>
    <property type="evidence" value="ECO:0007669"/>
    <property type="project" value="UniProtKB-KW"/>
</dbReference>
<protein>
    <submittedName>
        <fullName evidence="5">Cutinase family protein</fullName>
    </submittedName>
</protein>
<dbReference type="Pfam" id="PF01083">
    <property type="entry name" value="Cutinase"/>
    <property type="match status" value="1"/>
</dbReference>
<keyword evidence="3" id="KW-0378">Hydrolase</keyword>
<evidence type="ECO:0000256" key="1">
    <source>
        <dbReference type="ARBA" id="ARBA00007534"/>
    </source>
</evidence>
<comment type="similarity">
    <text evidence="1">Belongs to the cutinase family.</text>
</comment>
<comment type="caution">
    <text evidence="5">The sequence shown here is derived from an EMBL/GenBank/DDBJ whole genome shotgun (WGS) entry which is preliminary data.</text>
</comment>
<dbReference type="PANTHER" id="PTHR33630">
    <property type="entry name" value="CUTINASE RV1984C-RELATED-RELATED"/>
    <property type="match status" value="1"/>
</dbReference>
<sequence length="235" mass="23967">MGFIAVMSHFLTVASLSGCALLCSPGSGDALADGCADIAVVFARGTGEAPGVGWMGQQFIDALQWRTWGRTLEVYPVNFPAVTEFAPSATGVADAADRLRELSERCPCTQLVVGGYSRGAALIGYVTDPTAAGEFGEPLPPEVASHVAAVALLGRPSPAFLRAIGAPPLSIGSSYTAKTIDLCAPGDPVCSAGDDGAAHTAYATNGMTAHAADFVVAHMRPPGTGPEQPHQRATA</sequence>
<dbReference type="AlphaFoldDB" id="A0A5C7XE74"/>
<dbReference type="Gene3D" id="3.40.50.1820">
    <property type="entry name" value="alpha/beta hydrolase"/>
    <property type="match status" value="1"/>
</dbReference>
<evidence type="ECO:0000313" key="6">
    <source>
        <dbReference type="Proteomes" id="UP000321797"/>
    </source>
</evidence>
<evidence type="ECO:0000256" key="2">
    <source>
        <dbReference type="ARBA" id="ARBA00022487"/>
    </source>
</evidence>
<organism evidence="5 6">
    <name type="scientific">Mycolicibacter arupensis</name>
    <dbReference type="NCBI Taxonomy" id="342002"/>
    <lineage>
        <taxon>Bacteria</taxon>
        <taxon>Bacillati</taxon>
        <taxon>Actinomycetota</taxon>
        <taxon>Actinomycetes</taxon>
        <taxon>Mycobacteriales</taxon>
        <taxon>Mycobacteriaceae</taxon>
        <taxon>Mycolicibacter</taxon>
    </lineage>
</organism>
<name>A0A5C7XE74_9MYCO</name>
<dbReference type="SMART" id="SM01110">
    <property type="entry name" value="Cutinase"/>
    <property type="match status" value="1"/>
</dbReference>
<evidence type="ECO:0000256" key="3">
    <source>
        <dbReference type="ARBA" id="ARBA00022801"/>
    </source>
</evidence>